<dbReference type="RefSeq" id="WP_144849115.1">
    <property type="nucleotide sequence ID" value="NZ_VNJI01000020.1"/>
</dbReference>
<keyword evidence="2" id="KW-1185">Reference proteome</keyword>
<reference evidence="1 2" key="1">
    <citation type="submission" date="2019-07" db="EMBL/GenBank/DDBJ databases">
        <authorList>
            <person name="Kim J."/>
        </authorList>
    </citation>
    <scope>NUCLEOTIDE SEQUENCE [LARGE SCALE GENOMIC DNA]</scope>
    <source>
        <strain evidence="1 2">JC52</strain>
    </source>
</reference>
<proteinExistence type="predicted"/>
<name>A0A559K9K1_9BACL</name>
<dbReference type="Proteomes" id="UP000317036">
    <property type="component" value="Unassembled WGS sequence"/>
</dbReference>
<organism evidence="1 2">
    <name type="scientific">Paenibacillus cremeus</name>
    <dbReference type="NCBI Taxonomy" id="2163881"/>
    <lineage>
        <taxon>Bacteria</taxon>
        <taxon>Bacillati</taxon>
        <taxon>Bacillota</taxon>
        <taxon>Bacilli</taxon>
        <taxon>Bacillales</taxon>
        <taxon>Paenibacillaceae</taxon>
        <taxon>Paenibacillus</taxon>
    </lineage>
</organism>
<protein>
    <submittedName>
        <fullName evidence="1">Uncharacterized protein</fullName>
    </submittedName>
</protein>
<evidence type="ECO:0000313" key="2">
    <source>
        <dbReference type="Proteomes" id="UP000317036"/>
    </source>
</evidence>
<dbReference type="EMBL" id="VNJI01000020">
    <property type="protein sequence ID" value="TVY08804.1"/>
    <property type="molecule type" value="Genomic_DNA"/>
</dbReference>
<comment type="caution">
    <text evidence="1">The sequence shown here is derived from an EMBL/GenBank/DDBJ whole genome shotgun (WGS) entry which is preliminary data.</text>
</comment>
<gene>
    <name evidence="1" type="ORF">FPZ49_17290</name>
</gene>
<dbReference type="AlphaFoldDB" id="A0A559K9K1"/>
<accession>A0A559K9K1</accession>
<evidence type="ECO:0000313" key="1">
    <source>
        <dbReference type="EMBL" id="TVY08804.1"/>
    </source>
</evidence>
<sequence>MGKHNERRDGYAITGESYEQEDETVSYVWIVETDLKFKVNTIDCDVKTRQFAKTLKKYIRTTKTKDIIRHLLSDEPFFK</sequence>